<dbReference type="CDD" id="cd00167">
    <property type="entry name" value="SANT"/>
    <property type="match status" value="2"/>
</dbReference>
<feature type="compositionally biased region" description="Low complexity" evidence="7">
    <location>
        <begin position="156"/>
        <end position="167"/>
    </location>
</feature>
<feature type="domain" description="HTH myb-type" evidence="9">
    <location>
        <begin position="9"/>
        <end position="61"/>
    </location>
</feature>
<evidence type="ECO:0000313" key="10">
    <source>
        <dbReference type="EMBL" id="KAA8532150.1"/>
    </source>
</evidence>
<dbReference type="InterPro" id="IPR017930">
    <property type="entry name" value="Myb_dom"/>
</dbReference>
<evidence type="ECO:0000313" key="11">
    <source>
        <dbReference type="Proteomes" id="UP000325577"/>
    </source>
</evidence>
<dbReference type="PANTHER" id="PTHR47997:SF28">
    <property type="entry name" value="TRANSCRIPTION FACTOR MYB15-LIKE"/>
    <property type="match status" value="1"/>
</dbReference>
<accession>A0A5J5ANC2</accession>
<evidence type="ECO:0000256" key="7">
    <source>
        <dbReference type="SAM" id="MobiDB-lite"/>
    </source>
</evidence>
<dbReference type="Pfam" id="PF00249">
    <property type="entry name" value="Myb_DNA-binding"/>
    <property type="match status" value="2"/>
</dbReference>
<keyword evidence="4" id="KW-0238">DNA-binding</keyword>
<keyword evidence="6" id="KW-0539">Nucleus</keyword>
<protein>
    <submittedName>
        <fullName evidence="10">Uncharacterized protein</fullName>
    </submittedName>
</protein>
<dbReference type="InterPro" id="IPR001005">
    <property type="entry name" value="SANT/Myb"/>
</dbReference>
<dbReference type="Gene3D" id="1.10.10.60">
    <property type="entry name" value="Homeodomain-like"/>
    <property type="match status" value="2"/>
</dbReference>
<keyword evidence="2" id="KW-0677">Repeat</keyword>
<feature type="domain" description="Myb-like" evidence="8">
    <location>
        <begin position="9"/>
        <end position="61"/>
    </location>
</feature>
<evidence type="ECO:0000256" key="5">
    <source>
        <dbReference type="ARBA" id="ARBA00023163"/>
    </source>
</evidence>
<dbReference type="FunFam" id="1.10.10.60:FF:000001">
    <property type="entry name" value="MYB-related transcription factor"/>
    <property type="match status" value="1"/>
</dbReference>
<dbReference type="Proteomes" id="UP000325577">
    <property type="component" value="Linkage Group LG2"/>
</dbReference>
<organism evidence="10 11">
    <name type="scientific">Nyssa sinensis</name>
    <dbReference type="NCBI Taxonomy" id="561372"/>
    <lineage>
        <taxon>Eukaryota</taxon>
        <taxon>Viridiplantae</taxon>
        <taxon>Streptophyta</taxon>
        <taxon>Embryophyta</taxon>
        <taxon>Tracheophyta</taxon>
        <taxon>Spermatophyta</taxon>
        <taxon>Magnoliopsida</taxon>
        <taxon>eudicotyledons</taxon>
        <taxon>Gunneridae</taxon>
        <taxon>Pentapetalae</taxon>
        <taxon>asterids</taxon>
        <taxon>Cornales</taxon>
        <taxon>Nyssaceae</taxon>
        <taxon>Nyssa</taxon>
    </lineage>
</organism>
<dbReference type="PROSITE" id="PS50090">
    <property type="entry name" value="MYB_LIKE"/>
    <property type="match status" value="2"/>
</dbReference>
<name>A0A5J5ANC2_9ASTE</name>
<keyword evidence="3" id="KW-0805">Transcription regulation</keyword>
<evidence type="ECO:0000256" key="2">
    <source>
        <dbReference type="ARBA" id="ARBA00022737"/>
    </source>
</evidence>
<evidence type="ECO:0000256" key="1">
    <source>
        <dbReference type="ARBA" id="ARBA00004123"/>
    </source>
</evidence>
<dbReference type="InterPro" id="IPR051953">
    <property type="entry name" value="Plant_SW-associated_TFs"/>
</dbReference>
<evidence type="ECO:0000259" key="9">
    <source>
        <dbReference type="PROSITE" id="PS51294"/>
    </source>
</evidence>
<feature type="domain" description="Myb-like" evidence="8">
    <location>
        <begin position="62"/>
        <end position="112"/>
    </location>
</feature>
<dbReference type="SMART" id="SM00717">
    <property type="entry name" value="SANT"/>
    <property type="match status" value="2"/>
</dbReference>
<feature type="region of interest" description="Disordered" evidence="7">
    <location>
        <begin position="156"/>
        <end position="182"/>
    </location>
</feature>
<dbReference type="AlphaFoldDB" id="A0A5J5ANC2"/>
<feature type="domain" description="HTH myb-type" evidence="9">
    <location>
        <begin position="62"/>
        <end position="116"/>
    </location>
</feature>
<evidence type="ECO:0000256" key="4">
    <source>
        <dbReference type="ARBA" id="ARBA00023125"/>
    </source>
</evidence>
<evidence type="ECO:0000256" key="6">
    <source>
        <dbReference type="ARBA" id="ARBA00023242"/>
    </source>
</evidence>
<sequence>MGRAEYCKKTGLKKGTWSPEEDKKLTAYINRYGIWIWSEMAKHADLSRSGKSCRLRWVNYLRPDVKRGKYSMDEVETIIKMHGELGNKWSEIAAKLPGRTDNDIKNFWNTHLKTHRKLNPLPPAARKQRVKKTKHDGLAATTLESSNYFPLYSRLSTGGSSSSSSKDSGIEIGEDQTMKKNTYSSSGTISEELINGSTLQTEPFWLEDLYIVDDNPMEIREPSFPCPFHQVRLQESRGFYNDESSISFWFNLLKLAQELEM</sequence>
<evidence type="ECO:0000259" key="8">
    <source>
        <dbReference type="PROSITE" id="PS50090"/>
    </source>
</evidence>
<dbReference type="EMBL" id="CM018043">
    <property type="protein sequence ID" value="KAA8532150.1"/>
    <property type="molecule type" value="Genomic_DNA"/>
</dbReference>
<keyword evidence="5" id="KW-0804">Transcription</keyword>
<comment type="subcellular location">
    <subcellularLocation>
        <location evidence="1">Nucleus</location>
    </subcellularLocation>
</comment>
<dbReference type="PANTHER" id="PTHR47997">
    <property type="entry name" value="MYB DOMAIN PROTEIN 55"/>
    <property type="match status" value="1"/>
</dbReference>
<dbReference type="GO" id="GO:0005634">
    <property type="term" value="C:nucleus"/>
    <property type="evidence" value="ECO:0007669"/>
    <property type="project" value="UniProtKB-SubCell"/>
</dbReference>
<dbReference type="GO" id="GO:0003677">
    <property type="term" value="F:DNA binding"/>
    <property type="evidence" value="ECO:0007669"/>
    <property type="project" value="UniProtKB-KW"/>
</dbReference>
<evidence type="ECO:0000256" key="3">
    <source>
        <dbReference type="ARBA" id="ARBA00023015"/>
    </source>
</evidence>
<keyword evidence="11" id="KW-1185">Reference proteome</keyword>
<proteinExistence type="predicted"/>
<dbReference type="OrthoDB" id="2143914at2759"/>
<reference evidence="10 11" key="1">
    <citation type="submission" date="2019-09" db="EMBL/GenBank/DDBJ databases">
        <title>A chromosome-level genome assembly of the Chinese tupelo Nyssa sinensis.</title>
        <authorList>
            <person name="Yang X."/>
            <person name="Kang M."/>
            <person name="Yang Y."/>
            <person name="Xiong H."/>
            <person name="Wang M."/>
            <person name="Zhang Z."/>
            <person name="Wang Z."/>
            <person name="Wu H."/>
            <person name="Ma T."/>
            <person name="Liu J."/>
            <person name="Xi Z."/>
        </authorList>
    </citation>
    <scope>NUCLEOTIDE SEQUENCE [LARGE SCALE GENOMIC DNA]</scope>
    <source>
        <strain evidence="10">J267</strain>
        <tissue evidence="10">Leaf</tissue>
    </source>
</reference>
<dbReference type="PROSITE" id="PS51294">
    <property type="entry name" value="HTH_MYB"/>
    <property type="match status" value="2"/>
</dbReference>
<gene>
    <name evidence="10" type="ORF">F0562_006708</name>
</gene>
<dbReference type="InterPro" id="IPR009057">
    <property type="entry name" value="Homeodomain-like_sf"/>
</dbReference>
<dbReference type="SUPFAM" id="SSF46689">
    <property type="entry name" value="Homeodomain-like"/>
    <property type="match status" value="1"/>
</dbReference>